<dbReference type="Pfam" id="PF01408">
    <property type="entry name" value="GFO_IDH_MocA"/>
    <property type="match status" value="1"/>
</dbReference>
<reference evidence="4" key="1">
    <citation type="submission" date="2018-05" db="EMBL/GenBank/DDBJ databases">
        <authorList>
            <person name="Lanie J.A."/>
            <person name="Ng W.-L."/>
            <person name="Kazmierczak K.M."/>
            <person name="Andrzejewski T.M."/>
            <person name="Davidsen T.M."/>
            <person name="Wayne K.J."/>
            <person name="Tettelin H."/>
            <person name="Glass J.I."/>
            <person name="Rusch D."/>
            <person name="Podicherti R."/>
            <person name="Tsui H.-C.T."/>
            <person name="Winkler M.E."/>
        </authorList>
    </citation>
    <scope>NUCLEOTIDE SEQUENCE</scope>
</reference>
<organism evidence="4">
    <name type="scientific">marine metagenome</name>
    <dbReference type="NCBI Taxonomy" id="408172"/>
    <lineage>
        <taxon>unclassified sequences</taxon>
        <taxon>metagenomes</taxon>
        <taxon>ecological metagenomes</taxon>
    </lineage>
</organism>
<dbReference type="InterPro" id="IPR050463">
    <property type="entry name" value="Gfo/Idh/MocA_oxidrdct_glycsds"/>
</dbReference>
<dbReference type="Gene3D" id="3.30.360.10">
    <property type="entry name" value="Dihydrodipicolinate Reductase, domain 2"/>
    <property type="match status" value="1"/>
</dbReference>
<evidence type="ECO:0008006" key="5">
    <source>
        <dbReference type="Google" id="ProtNLM"/>
    </source>
</evidence>
<dbReference type="InterPro" id="IPR000683">
    <property type="entry name" value="Gfo/Idh/MocA-like_OxRdtase_N"/>
</dbReference>
<dbReference type="SUPFAM" id="SSF51735">
    <property type="entry name" value="NAD(P)-binding Rossmann-fold domains"/>
    <property type="match status" value="1"/>
</dbReference>
<dbReference type="Gene3D" id="3.40.50.720">
    <property type="entry name" value="NAD(P)-binding Rossmann-like Domain"/>
    <property type="match status" value="1"/>
</dbReference>
<evidence type="ECO:0000256" key="1">
    <source>
        <dbReference type="SAM" id="MobiDB-lite"/>
    </source>
</evidence>
<name>A0A382CS81_9ZZZZ</name>
<dbReference type="Pfam" id="PF19051">
    <property type="entry name" value="GFO_IDH_MocA_C2"/>
    <property type="match status" value="1"/>
</dbReference>
<dbReference type="SUPFAM" id="SSF55347">
    <property type="entry name" value="Glyceraldehyde-3-phosphate dehydrogenase-like, C-terminal domain"/>
    <property type="match status" value="1"/>
</dbReference>
<dbReference type="GO" id="GO:0000166">
    <property type="term" value="F:nucleotide binding"/>
    <property type="evidence" value="ECO:0007669"/>
    <property type="project" value="InterPro"/>
</dbReference>
<dbReference type="EMBL" id="UINC01035888">
    <property type="protein sequence ID" value="SVB29016.1"/>
    <property type="molecule type" value="Genomic_DNA"/>
</dbReference>
<gene>
    <name evidence="4" type="ORF">METZ01_LOCUS181870</name>
</gene>
<sequence length="446" mass="49427">MQGMKHTTSRRTFLGQASVGLAFPFVAKTSWAQKPPSETVRHVSFGGGGMAGADVGQISSHPMVTVAAVVEIDPGRRNKIQQRFRDATIYADWREMLDKEGQNLDTVNVSVPDHMHAPMAMSAMRLGLHVYCQKPLTHDVFESRTLAEYAKEKGLHSQMGIQIHSNSEYRTAVKLVHDGVIGKVKEAHSFSNKRWGDSNPKPNRKDPVPEGFNWDNWIGPAPYTDYIKGYYHPSQWRKRLDYGTGTFGDMGCHIYDPVFKALGLTYPISLRSEGPKPNDHNWGFDAKIHYVFPNTPYSADKTLPVTWYDGGARPPAEVTTLLEGKRLPGQGSVVIGTKGTMLIPHVGHPQLFPKKDFADFKIEKVPAVNHWHSFIDAARGEGPAASANFAYSGPLSETVLLGGVATRFPGETLKWEAEKLAFAGNDKATSLIRKKYRKGWEVEGLG</sequence>
<feature type="domain" description="Gfo/Idh/MocA-like oxidoreductase N-terminal" evidence="2">
    <location>
        <begin position="47"/>
        <end position="158"/>
    </location>
</feature>
<protein>
    <recommendedName>
        <fullName evidence="5">Gfo/Idh/MocA-like oxidoreductase N-terminal domain-containing protein</fullName>
    </recommendedName>
</protein>
<evidence type="ECO:0000259" key="3">
    <source>
        <dbReference type="Pfam" id="PF19051"/>
    </source>
</evidence>
<dbReference type="InterPro" id="IPR043906">
    <property type="entry name" value="Gfo/Idh/MocA_OxRdtase_bact_C"/>
</dbReference>
<dbReference type="PANTHER" id="PTHR43818">
    <property type="entry name" value="BCDNA.GH03377"/>
    <property type="match status" value="1"/>
</dbReference>
<proteinExistence type="predicted"/>
<evidence type="ECO:0000313" key="4">
    <source>
        <dbReference type="EMBL" id="SVB29016.1"/>
    </source>
</evidence>
<dbReference type="PANTHER" id="PTHR43818:SF10">
    <property type="entry name" value="NADH-DEPENDENT DEHYDROGENASE-RELATED"/>
    <property type="match status" value="1"/>
</dbReference>
<feature type="region of interest" description="Disordered" evidence="1">
    <location>
        <begin position="191"/>
        <end position="211"/>
    </location>
</feature>
<accession>A0A382CS81</accession>
<evidence type="ECO:0000259" key="2">
    <source>
        <dbReference type="Pfam" id="PF01408"/>
    </source>
</evidence>
<dbReference type="InterPro" id="IPR036291">
    <property type="entry name" value="NAD(P)-bd_dom_sf"/>
</dbReference>
<feature type="domain" description="Gfo/Idh/MocA-like oxidoreductase bacterial type C-terminal" evidence="3">
    <location>
        <begin position="201"/>
        <end position="291"/>
    </location>
</feature>
<dbReference type="AlphaFoldDB" id="A0A382CS81"/>